<dbReference type="Pfam" id="PF13377">
    <property type="entry name" value="Peripla_BP_3"/>
    <property type="match status" value="1"/>
</dbReference>
<dbReference type="PROSITE" id="PS50887">
    <property type="entry name" value="GGDEF"/>
    <property type="match status" value="1"/>
</dbReference>
<dbReference type="NCBIfam" id="TIGR00254">
    <property type="entry name" value="GGDEF"/>
    <property type="match status" value="1"/>
</dbReference>
<dbReference type="InterPro" id="IPR000160">
    <property type="entry name" value="GGDEF_dom"/>
</dbReference>
<feature type="domain" description="GGDEF" evidence="4">
    <location>
        <begin position="483"/>
        <end position="619"/>
    </location>
</feature>
<dbReference type="Pfam" id="PF00990">
    <property type="entry name" value="GGDEF"/>
    <property type="match status" value="1"/>
</dbReference>
<dbReference type="SUPFAM" id="SSF53822">
    <property type="entry name" value="Periplasmic binding protein-like I"/>
    <property type="match status" value="1"/>
</dbReference>
<dbReference type="SMART" id="SM00267">
    <property type="entry name" value="GGDEF"/>
    <property type="match status" value="1"/>
</dbReference>
<dbReference type="Gene3D" id="3.30.70.270">
    <property type="match status" value="1"/>
</dbReference>
<evidence type="ECO:0000256" key="1">
    <source>
        <dbReference type="ARBA" id="ARBA00023015"/>
    </source>
</evidence>
<evidence type="ECO:0000313" key="5">
    <source>
        <dbReference type="EMBL" id="MCM4078011.1"/>
    </source>
</evidence>
<dbReference type="CDD" id="cd06267">
    <property type="entry name" value="PBP1_LacI_sugar_binding-like"/>
    <property type="match status" value="1"/>
</dbReference>
<evidence type="ECO:0000256" key="2">
    <source>
        <dbReference type="ARBA" id="ARBA00023125"/>
    </source>
</evidence>
<protein>
    <submittedName>
        <fullName evidence="5">GGDEF domain-containing protein</fullName>
    </submittedName>
</protein>
<dbReference type="PANTHER" id="PTHR30146">
    <property type="entry name" value="LACI-RELATED TRANSCRIPTIONAL REPRESSOR"/>
    <property type="match status" value="1"/>
</dbReference>
<organism evidence="5 6">
    <name type="scientific">Paractinoplanes hotanensis</name>
    <dbReference type="NCBI Taxonomy" id="2906497"/>
    <lineage>
        <taxon>Bacteria</taxon>
        <taxon>Bacillati</taxon>
        <taxon>Actinomycetota</taxon>
        <taxon>Actinomycetes</taxon>
        <taxon>Micromonosporales</taxon>
        <taxon>Micromonosporaceae</taxon>
        <taxon>Paractinoplanes</taxon>
    </lineage>
</organism>
<dbReference type="RefSeq" id="WP_251797860.1">
    <property type="nucleotide sequence ID" value="NZ_JAMQOL010000012.1"/>
</dbReference>
<dbReference type="InterPro" id="IPR028082">
    <property type="entry name" value="Peripla_BP_I"/>
</dbReference>
<dbReference type="InterPro" id="IPR029787">
    <property type="entry name" value="Nucleotide_cyclase"/>
</dbReference>
<dbReference type="CDD" id="cd01949">
    <property type="entry name" value="GGDEF"/>
    <property type="match status" value="1"/>
</dbReference>
<evidence type="ECO:0000259" key="4">
    <source>
        <dbReference type="PROSITE" id="PS50887"/>
    </source>
</evidence>
<evidence type="ECO:0000313" key="6">
    <source>
        <dbReference type="Proteomes" id="UP001523216"/>
    </source>
</evidence>
<evidence type="ECO:0000256" key="3">
    <source>
        <dbReference type="ARBA" id="ARBA00023163"/>
    </source>
</evidence>
<keyword evidence="6" id="KW-1185">Reference proteome</keyword>
<keyword evidence="1" id="KW-0805">Transcription regulation</keyword>
<dbReference type="EMBL" id="JAMQOL010000012">
    <property type="protein sequence ID" value="MCM4078011.1"/>
    <property type="molecule type" value="Genomic_DNA"/>
</dbReference>
<proteinExistence type="predicted"/>
<dbReference type="Proteomes" id="UP001523216">
    <property type="component" value="Unassembled WGS sequence"/>
</dbReference>
<keyword evidence="2" id="KW-0238">DNA-binding</keyword>
<dbReference type="Gene3D" id="3.40.50.2300">
    <property type="match status" value="2"/>
</dbReference>
<keyword evidence="3" id="KW-0804">Transcription</keyword>
<dbReference type="InterPro" id="IPR043128">
    <property type="entry name" value="Rev_trsase/Diguanyl_cyclase"/>
</dbReference>
<dbReference type="PANTHER" id="PTHR30146:SF109">
    <property type="entry name" value="HTH-TYPE TRANSCRIPTIONAL REGULATOR GALS"/>
    <property type="match status" value="1"/>
</dbReference>
<dbReference type="SUPFAM" id="SSF55073">
    <property type="entry name" value="Nucleotide cyclase"/>
    <property type="match status" value="1"/>
</dbReference>
<name>A0ABT0XW43_9ACTN</name>
<reference evidence="5 6" key="1">
    <citation type="submission" date="2022-06" db="EMBL/GenBank/DDBJ databases">
        <title>Actinoplanes abujensis sp. nov., isolated from Nigerian arid soil.</title>
        <authorList>
            <person name="Ding P."/>
        </authorList>
    </citation>
    <scope>NUCLEOTIDE SEQUENCE [LARGE SCALE GENOMIC DNA]</scope>
    <source>
        <strain evidence="6">TRM88002</strain>
    </source>
</reference>
<sequence length="620" mass="66284">MAVLGVLSPFLGGWYFGGLIEGIARAAADAGAAVVAVQTLDAGTDQLELTEPPHPPHPLACDHAAGFVVIVNAASAKYLREIQAGGRPIVVISHEFPELDCPTVFPDNRVGVRAAVEHLIRHGHRRIAFAGFLGALDQQERCETYRRTLRAHGIEPDPDLIFEAADNQEAGGAGAARTMLAAGLPSTAVVAGTDLNAIGILRVLTEAGCRLPEDQAVVGFDDLSDATFTEPRLTTVRQPLFDVGATAARVLLAAIDGTGEPPARHEVATELVVRESCGCPSSVGAAALRAEGKSQHRERTRLQRSLSSQYDISLDLLRSHEEDPRQLGWLRRTSARAGCLGLWTPGEPGLEIAGHFDRSASSPASATPLPPVTASGFPPVEILDEARAEPGSLTFVVPVRVGNRDWGLLATVDRVDLQAATGREPINQWAALLTVALDYQAVLHTLRDQEEQLRASALHDHLTGLPNRTHFLQLLAAAMERGPEVAVLFVDLNDFKQINDTYGHDVGDQILVEVADRLRAELGRHGAAGRFGGDEFLVLLDALDDDHTPEATARRLLSALNRPHRPDGRQLVVTASIGVARAGRTPFADAAALVREADTAMYRAKARRTGVEAGSGTPRR</sequence>
<comment type="caution">
    <text evidence="5">The sequence shown here is derived from an EMBL/GenBank/DDBJ whole genome shotgun (WGS) entry which is preliminary data.</text>
</comment>
<gene>
    <name evidence="5" type="ORF">LXN57_10570</name>
</gene>
<dbReference type="InterPro" id="IPR046335">
    <property type="entry name" value="LacI/GalR-like_sensor"/>
</dbReference>
<accession>A0ABT0XW43</accession>